<feature type="chain" id="PRO_5041268266" evidence="2">
    <location>
        <begin position="23"/>
        <end position="392"/>
    </location>
</feature>
<dbReference type="Proteomes" id="UP001163846">
    <property type="component" value="Unassembled WGS sequence"/>
</dbReference>
<comment type="caution">
    <text evidence="3">The sequence shown here is derived from an EMBL/GenBank/DDBJ whole genome shotgun (WGS) entry which is preliminary data.</text>
</comment>
<evidence type="ECO:0000313" key="3">
    <source>
        <dbReference type="EMBL" id="KAJ3833761.1"/>
    </source>
</evidence>
<protein>
    <submittedName>
        <fullName evidence="3">Uncharacterized protein</fullName>
    </submittedName>
</protein>
<evidence type="ECO:0000256" key="2">
    <source>
        <dbReference type="SAM" id="SignalP"/>
    </source>
</evidence>
<feature type="compositionally biased region" description="Low complexity" evidence="1">
    <location>
        <begin position="353"/>
        <end position="367"/>
    </location>
</feature>
<feature type="compositionally biased region" description="Basic residues" evidence="1">
    <location>
        <begin position="374"/>
        <end position="383"/>
    </location>
</feature>
<dbReference type="AlphaFoldDB" id="A0AA38U7T5"/>
<dbReference type="EMBL" id="MU806639">
    <property type="protein sequence ID" value="KAJ3833761.1"/>
    <property type="molecule type" value="Genomic_DNA"/>
</dbReference>
<feature type="compositionally biased region" description="Low complexity" evidence="1">
    <location>
        <begin position="278"/>
        <end position="298"/>
    </location>
</feature>
<feature type="compositionally biased region" description="Polar residues" evidence="1">
    <location>
        <begin position="209"/>
        <end position="223"/>
    </location>
</feature>
<name>A0AA38U7T5_9AGAR</name>
<keyword evidence="2" id="KW-0732">Signal</keyword>
<reference evidence="3" key="1">
    <citation type="submission" date="2022-08" db="EMBL/GenBank/DDBJ databases">
        <authorList>
            <consortium name="DOE Joint Genome Institute"/>
            <person name="Min B."/>
            <person name="Riley R."/>
            <person name="Sierra-Patev S."/>
            <person name="Naranjo-Ortiz M."/>
            <person name="Looney B."/>
            <person name="Konkel Z."/>
            <person name="Slot J.C."/>
            <person name="Sakamoto Y."/>
            <person name="Steenwyk J.L."/>
            <person name="Rokas A."/>
            <person name="Carro J."/>
            <person name="Camarero S."/>
            <person name="Ferreira P."/>
            <person name="Molpeceres G."/>
            <person name="Ruiz-Duenas F.J."/>
            <person name="Serrano A."/>
            <person name="Henrissat B."/>
            <person name="Drula E."/>
            <person name="Hughes K.W."/>
            <person name="Mata J.L."/>
            <person name="Ishikawa N.K."/>
            <person name="Vargas-Isla R."/>
            <person name="Ushijima S."/>
            <person name="Smith C.A."/>
            <person name="Ahrendt S."/>
            <person name="Andreopoulos W."/>
            <person name="He G."/>
            <person name="Labutti K."/>
            <person name="Lipzen A."/>
            <person name="Ng V."/>
            <person name="Sandor L."/>
            <person name="Barry K."/>
            <person name="Martinez A.T."/>
            <person name="Xiao Y."/>
            <person name="Gibbons J.G."/>
            <person name="Terashima K."/>
            <person name="Hibbett D.S."/>
            <person name="Grigoriev I.V."/>
        </authorList>
    </citation>
    <scope>NUCLEOTIDE SEQUENCE</scope>
    <source>
        <strain evidence="3">TFB9207</strain>
    </source>
</reference>
<evidence type="ECO:0000256" key="1">
    <source>
        <dbReference type="SAM" id="MobiDB-lite"/>
    </source>
</evidence>
<accession>A0AA38U7T5</accession>
<feature type="signal peptide" evidence="2">
    <location>
        <begin position="1"/>
        <end position="22"/>
    </location>
</feature>
<feature type="compositionally biased region" description="Polar residues" evidence="1">
    <location>
        <begin position="232"/>
        <end position="242"/>
    </location>
</feature>
<organism evidence="3 4">
    <name type="scientific">Lentinula raphanica</name>
    <dbReference type="NCBI Taxonomy" id="153919"/>
    <lineage>
        <taxon>Eukaryota</taxon>
        <taxon>Fungi</taxon>
        <taxon>Dikarya</taxon>
        <taxon>Basidiomycota</taxon>
        <taxon>Agaricomycotina</taxon>
        <taxon>Agaricomycetes</taxon>
        <taxon>Agaricomycetidae</taxon>
        <taxon>Agaricales</taxon>
        <taxon>Marasmiineae</taxon>
        <taxon>Omphalotaceae</taxon>
        <taxon>Lentinula</taxon>
    </lineage>
</organism>
<feature type="compositionally biased region" description="Low complexity" evidence="1">
    <location>
        <begin position="316"/>
        <end position="325"/>
    </location>
</feature>
<gene>
    <name evidence="3" type="ORF">F5878DRAFT_713081</name>
</gene>
<feature type="region of interest" description="Disordered" evidence="1">
    <location>
        <begin position="209"/>
        <end position="392"/>
    </location>
</feature>
<evidence type="ECO:0000313" key="4">
    <source>
        <dbReference type="Proteomes" id="UP001163846"/>
    </source>
</evidence>
<keyword evidence="4" id="KW-1185">Reference proteome</keyword>
<sequence>MLQSSSMLTAVLAVGAVSAVLAAPIPKSALDPLDLSKSAVLAPSVPPVAGQSIDAKPVSGEFNIAFDDNGHGVDVPKKPKSGTEIIIEVDSKPDHGGKPLGDPLNWAAAPAPDHDTIDIVLETAPESDRGPAPEELSGPCGCVDDPMGSTLPDIPPPPAVPVGPGSDPLSSLLGMGAGDPLPSLLPSFHTAGKGTMSASEMIDTQLADSHSTTFGSSGMTDTQSSSLSISSNAFESAGTSSLPAHKPSHSPQLTPFGSPTAPAPPLGTTAPISSAAIPSQTPTTNASTPATPSDAAVAQTSPAEMSPAQPTPPASSPSSSPSPTSDGHGPQTASSALKHVRFGLAAAHAKLGGTPSPTLSDDSSSGSKGITGRNARRGVRQQFRRAYGADLD</sequence>
<proteinExistence type="predicted"/>